<dbReference type="InterPro" id="IPR034165">
    <property type="entry name" value="NifB_C"/>
</dbReference>
<keyword evidence="9" id="KW-0408">Iron</keyword>
<dbReference type="PROSITE" id="PS01305">
    <property type="entry name" value="MOAA_NIFB_PQQE"/>
    <property type="match status" value="1"/>
</dbReference>
<protein>
    <recommendedName>
        <fullName evidence="5">FeMo cofactor biosynthesis protein NifB</fullName>
    </recommendedName>
    <alternativeName>
        <fullName evidence="14">Nitrogenase cofactor maturase NifB</fullName>
    </alternativeName>
    <alternativeName>
        <fullName evidence="13">Radical SAM assemblase NifB</fullName>
    </alternativeName>
</protein>
<dbReference type="InterPro" id="IPR005980">
    <property type="entry name" value="Nase_CF_NifB"/>
</dbReference>
<keyword evidence="8" id="KW-0479">Metal-binding</keyword>
<evidence type="ECO:0000256" key="7">
    <source>
        <dbReference type="ARBA" id="ARBA00022691"/>
    </source>
</evidence>
<evidence type="ECO:0000256" key="1">
    <source>
        <dbReference type="ARBA" id="ARBA00001966"/>
    </source>
</evidence>
<evidence type="ECO:0000256" key="9">
    <source>
        <dbReference type="ARBA" id="ARBA00023004"/>
    </source>
</evidence>
<keyword evidence="12" id="KW-0456">Lyase</keyword>
<evidence type="ECO:0000256" key="8">
    <source>
        <dbReference type="ARBA" id="ARBA00022723"/>
    </source>
</evidence>
<evidence type="ECO:0000313" key="17">
    <source>
        <dbReference type="EMBL" id="GAA4501328.1"/>
    </source>
</evidence>
<name>A0ABP8QCV5_9GAMM</name>
<dbReference type="InterPro" id="IPR007197">
    <property type="entry name" value="rSAM"/>
</dbReference>
<feature type="domain" description="Radical SAM core" evidence="16">
    <location>
        <begin position="49"/>
        <end position="298"/>
    </location>
</feature>
<evidence type="ECO:0000256" key="13">
    <source>
        <dbReference type="ARBA" id="ARBA00030926"/>
    </source>
</evidence>
<dbReference type="PANTHER" id="PTHR43787">
    <property type="entry name" value="FEMO COFACTOR BIOSYNTHESIS PROTEIN NIFB-RELATED"/>
    <property type="match status" value="1"/>
</dbReference>
<evidence type="ECO:0000256" key="6">
    <source>
        <dbReference type="ARBA" id="ARBA00022485"/>
    </source>
</evidence>
<dbReference type="Proteomes" id="UP001501321">
    <property type="component" value="Unassembled WGS sequence"/>
</dbReference>
<dbReference type="Gene3D" id="3.30.420.130">
    <property type="entry name" value="Dinitrogenase iron-molybdenum cofactor biosynthesis domain"/>
    <property type="match status" value="1"/>
</dbReference>
<comment type="function">
    <text evidence="2">Involved in the biosynthesis of the iron-molybdenum cofactor (FeMo-co or M-cluster) found in the dinitrogenase enzyme of the nitrogenase complex in nitrogen-fixing microorganisms. NifB catalyzes the crucial step of radical SAM-dependent carbide insertion that occurs concomitant with the insertion of a 9th sulfur and the rearrangement/coupling of two [4Fe-4S] clusters into a [8Fe-9S-C] cluster, the precursor to the M-cluster.</text>
</comment>
<dbReference type="SFLD" id="SFLDF00281">
    <property type="entry name" value="FeMo_cofactor_biosynthesis_pro"/>
    <property type="match status" value="1"/>
</dbReference>
<evidence type="ECO:0000256" key="14">
    <source>
        <dbReference type="ARBA" id="ARBA00032102"/>
    </source>
</evidence>
<dbReference type="InterPro" id="IPR013785">
    <property type="entry name" value="Aldolase_TIM"/>
</dbReference>
<evidence type="ECO:0000259" key="16">
    <source>
        <dbReference type="PROSITE" id="PS51918"/>
    </source>
</evidence>
<dbReference type="InterPro" id="IPR058240">
    <property type="entry name" value="rSAM_sf"/>
</dbReference>
<dbReference type="InterPro" id="IPR036105">
    <property type="entry name" value="DiNase_FeMo-co_biosyn_sf"/>
</dbReference>
<dbReference type="Gene3D" id="3.20.20.70">
    <property type="entry name" value="Aldolase class I"/>
    <property type="match status" value="1"/>
</dbReference>
<feature type="compositionally biased region" description="Gly residues" evidence="15">
    <location>
        <begin position="8"/>
        <end position="22"/>
    </location>
</feature>
<dbReference type="SFLD" id="SFLDG01067">
    <property type="entry name" value="SPASM/twitch_domain_containing"/>
    <property type="match status" value="1"/>
</dbReference>
<keyword evidence="6" id="KW-0004">4Fe-4S</keyword>
<evidence type="ECO:0000256" key="12">
    <source>
        <dbReference type="ARBA" id="ARBA00023239"/>
    </source>
</evidence>
<dbReference type="SFLD" id="SFLDS00029">
    <property type="entry name" value="Radical_SAM"/>
    <property type="match status" value="1"/>
</dbReference>
<evidence type="ECO:0000256" key="3">
    <source>
        <dbReference type="ARBA" id="ARBA00005155"/>
    </source>
</evidence>
<dbReference type="Pfam" id="PF04055">
    <property type="entry name" value="Radical_SAM"/>
    <property type="match status" value="1"/>
</dbReference>
<proteinExistence type="inferred from homology"/>
<dbReference type="InterPro" id="IPR003731">
    <property type="entry name" value="Di-Nase_FeMo-co_biosynth"/>
</dbReference>
<dbReference type="SFLD" id="SFLDG01068">
    <property type="entry name" value="FeMo_cofactor_biosynthesis_pro"/>
    <property type="match status" value="1"/>
</dbReference>
<comment type="similarity">
    <text evidence="4">Belongs to the radical SAM superfamily. NifB family.</text>
</comment>
<dbReference type="RefSeq" id="WP_345013464.1">
    <property type="nucleotide sequence ID" value="NZ_BAABFC010000016.1"/>
</dbReference>
<feature type="region of interest" description="Disordered" evidence="15">
    <location>
        <begin position="1"/>
        <end position="27"/>
    </location>
</feature>
<dbReference type="SUPFAM" id="SSF53146">
    <property type="entry name" value="Nitrogenase accessory factor-like"/>
    <property type="match status" value="1"/>
</dbReference>
<dbReference type="SUPFAM" id="SSF102114">
    <property type="entry name" value="Radical SAM enzymes"/>
    <property type="match status" value="1"/>
</dbReference>
<reference evidence="18" key="1">
    <citation type="journal article" date="2019" name="Int. J. Syst. Evol. Microbiol.">
        <title>The Global Catalogue of Microorganisms (GCM) 10K type strain sequencing project: providing services to taxonomists for standard genome sequencing and annotation.</title>
        <authorList>
            <consortium name="The Broad Institute Genomics Platform"/>
            <consortium name="The Broad Institute Genome Sequencing Center for Infectious Disease"/>
            <person name="Wu L."/>
            <person name="Ma J."/>
        </authorList>
    </citation>
    <scope>NUCLEOTIDE SEQUENCE [LARGE SCALE GENOMIC DNA]</scope>
    <source>
        <strain evidence="18">JCM 32226</strain>
    </source>
</reference>
<evidence type="ECO:0000256" key="11">
    <source>
        <dbReference type="ARBA" id="ARBA00023231"/>
    </source>
</evidence>
<sequence length="473" mass="51583">MKASTGINQGGCSGSGSKGGCGSSARPTQFTRAQADKVAQHPCYSPGAHHKYARMHLAVAPACNVQCNYCNRKFDCANESRPGVVSELISPQEAIRKAKAVAAAIPQLSVIGIAGPGDPLANLGRTFNTLEGLRSQLPDVKLCVSTNGLMLPQSVDQLVELGVDHVTVTLNAIDARVSEQIYAWVDYDGERYYGKEGAQLLIDQQLEGISKLIERGVLVKINSVLIPGINDVHLLEVSEAVRQAGAFLHNIMPLIAKPEHGTHFGLNGQREPLDYELTQIRELCGAHMPQMAHCQQCRADAVGMLGEDRSQEFNLNQLPERSEPYQTTMQRRTLLQAAIASQGASEEEGAKLVAVASEGGNLVDLHFGHAKRFHIYSVSSEGVVRVGERLTPVYCQGPDECDEGEDRFAQLLGLLEDMDAVFCARLGLEPWEKLEQAGIQPVVEYAWQPVHEALAQWWQQLPKLAQPRRRGVA</sequence>
<evidence type="ECO:0000256" key="2">
    <source>
        <dbReference type="ARBA" id="ARBA00003522"/>
    </source>
</evidence>
<keyword evidence="18" id="KW-1185">Reference proteome</keyword>
<dbReference type="Pfam" id="PF02579">
    <property type="entry name" value="Nitro_FeMo-Co"/>
    <property type="match status" value="1"/>
</dbReference>
<dbReference type="PROSITE" id="PS51918">
    <property type="entry name" value="RADICAL_SAM"/>
    <property type="match status" value="1"/>
</dbReference>
<comment type="cofactor">
    <cofactor evidence="1">
        <name>[4Fe-4S] cluster</name>
        <dbReference type="ChEBI" id="CHEBI:49883"/>
    </cofactor>
</comment>
<organism evidence="17 18">
    <name type="scientific">Pseudaeromonas paramecii</name>
    <dbReference type="NCBI Taxonomy" id="2138166"/>
    <lineage>
        <taxon>Bacteria</taxon>
        <taxon>Pseudomonadati</taxon>
        <taxon>Pseudomonadota</taxon>
        <taxon>Gammaproteobacteria</taxon>
        <taxon>Aeromonadales</taxon>
        <taxon>Aeromonadaceae</taxon>
        <taxon>Pseudaeromonas</taxon>
    </lineage>
</organism>
<evidence type="ECO:0000313" key="18">
    <source>
        <dbReference type="Proteomes" id="UP001501321"/>
    </source>
</evidence>
<dbReference type="InterPro" id="IPR000385">
    <property type="entry name" value="MoaA_NifB_PqqE_Fe-S-bd_CS"/>
</dbReference>
<evidence type="ECO:0000256" key="4">
    <source>
        <dbReference type="ARBA" id="ARBA00006804"/>
    </source>
</evidence>
<keyword evidence="11" id="KW-0535">Nitrogen fixation</keyword>
<gene>
    <name evidence="17" type="primary">nifB</name>
    <name evidence="17" type="ORF">GCM10023095_24330</name>
</gene>
<dbReference type="NCBIfam" id="TIGR01290">
    <property type="entry name" value="nifB"/>
    <property type="match status" value="1"/>
</dbReference>
<evidence type="ECO:0000256" key="15">
    <source>
        <dbReference type="SAM" id="MobiDB-lite"/>
    </source>
</evidence>
<dbReference type="PANTHER" id="PTHR43787:SF13">
    <property type="entry name" value="FEMO COFACTOR BIOSYNTHESIS PROTEIN NIFB"/>
    <property type="match status" value="1"/>
</dbReference>
<dbReference type="CDD" id="cd00852">
    <property type="entry name" value="NifB"/>
    <property type="match status" value="1"/>
</dbReference>
<keyword evidence="7" id="KW-0949">S-adenosyl-L-methionine</keyword>
<accession>A0ABP8QCV5</accession>
<comment type="pathway">
    <text evidence="3">Cofactor biosynthesis; Fe-Mo cofactor biosynthesis.</text>
</comment>
<evidence type="ECO:0000256" key="5">
    <source>
        <dbReference type="ARBA" id="ARBA00021702"/>
    </source>
</evidence>
<dbReference type="EMBL" id="BAABFC010000016">
    <property type="protein sequence ID" value="GAA4501328.1"/>
    <property type="molecule type" value="Genomic_DNA"/>
</dbReference>
<keyword evidence="10" id="KW-0411">Iron-sulfur</keyword>
<dbReference type="InterPro" id="IPR006638">
    <property type="entry name" value="Elp3/MiaA/NifB-like_rSAM"/>
</dbReference>
<dbReference type="SMART" id="SM00729">
    <property type="entry name" value="Elp3"/>
    <property type="match status" value="1"/>
</dbReference>
<evidence type="ECO:0000256" key="10">
    <source>
        <dbReference type="ARBA" id="ARBA00023014"/>
    </source>
</evidence>
<comment type="caution">
    <text evidence="17">The sequence shown here is derived from an EMBL/GenBank/DDBJ whole genome shotgun (WGS) entry which is preliminary data.</text>
</comment>